<evidence type="ECO:0000313" key="1">
    <source>
        <dbReference type="EMBL" id="QHT25734.1"/>
    </source>
</evidence>
<dbReference type="InterPro" id="IPR013083">
    <property type="entry name" value="Znf_RING/FYVE/PHD"/>
</dbReference>
<dbReference type="AlphaFoldDB" id="A0A6C0E9F2"/>
<proteinExistence type="predicted"/>
<accession>A0A6C0E9F2</accession>
<sequence>MANLKINKINIVATLDFDCENKVCLCGRNLSAPTVNDNVKHIFDGTILIGECKHAFHKYCITNINKDADLPICFTCKTEWKVKTITSSKYGTDKKTVNVVKKIIRERENYNKKQKSSR</sequence>
<protein>
    <submittedName>
        <fullName evidence="1">Uncharacterized protein</fullName>
    </submittedName>
</protein>
<dbReference type="EMBL" id="MN739774">
    <property type="protein sequence ID" value="QHT25734.1"/>
    <property type="molecule type" value="Genomic_DNA"/>
</dbReference>
<reference evidence="1" key="1">
    <citation type="journal article" date="2020" name="Nature">
        <title>Giant virus diversity and host interactions through global metagenomics.</title>
        <authorList>
            <person name="Schulz F."/>
            <person name="Roux S."/>
            <person name="Paez-Espino D."/>
            <person name="Jungbluth S."/>
            <person name="Walsh D.A."/>
            <person name="Denef V.J."/>
            <person name="McMahon K.D."/>
            <person name="Konstantinidis K.T."/>
            <person name="Eloe-Fadrosh E.A."/>
            <person name="Kyrpides N.C."/>
            <person name="Woyke T."/>
        </authorList>
    </citation>
    <scope>NUCLEOTIDE SEQUENCE</scope>
    <source>
        <strain evidence="1">GVMAG-M-3300023179-27</strain>
    </source>
</reference>
<dbReference type="Gene3D" id="3.30.40.10">
    <property type="entry name" value="Zinc/RING finger domain, C3HC4 (zinc finger)"/>
    <property type="match status" value="1"/>
</dbReference>
<name>A0A6C0E9F2_9ZZZZ</name>
<dbReference type="SUPFAM" id="SSF57850">
    <property type="entry name" value="RING/U-box"/>
    <property type="match status" value="1"/>
</dbReference>
<organism evidence="1">
    <name type="scientific">viral metagenome</name>
    <dbReference type="NCBI Taxonomy" id="1070528"/>
    <lineage>
        <taxon>unclassified sequences</taxon>
        <taxon>metagenomes</taxon>
        <taxon>organismal metagenomes</taxon>
    </lineage>
</organism>
<dbReference type="Pfam" id="PF23413">
    <property type="entry name" value="zf_RING_Vps8_fungal"/>
    <property type="match status" value="1"/>
</dbReference>